<feature type="binding site" evidence="13">
    <location>
        <position position="38"/>
    </location>
    <ligand>
        <name>Mg(2+)</name>
        <dbReference type="ChEBI" id="CHEBI:18420"/>
    </ligand>
</feature>
<organism evidence="15 16">
    <name type="scientific">Oidiodendron maius (strain Zn)</name>
    <dbReference type="NCBI Taxonomy" id="913774"/>
    <lineage>
        <taxon>Eukaryota</taxon>
        <taxon>Fungi</taxon>
        <taxon>Dikarya</taxon>
        <taxon>Ascomycota</taxon>
        <taxon>Pezizomycotina</taxon>
        <taxon>Leotiomycetes</taxon>
        <taxon>Leotiomycetes incertae sedis</taxon>
        <taxon>Myxotrichaceae</taxon>
        <taxon>Oidiodendron</taxon>
    </lineage>
</organism>
<evidence type="ECO:0000313" key="15">
    <source>
        <dbReference type="EMBL" id="KIN03415.1"/>
    </source>
</evidence>
<dbReference type="GO" id="GO:0005634">
    <property type="term" value="C:nucleus"/>
    <property type="evidence" value="ECO:0007669"/>
    <property type="project" value="UniProtKB-SubCell"/>
</dbReference>
<comment type="catalytic activity">
    <reaction evidence="12">
        <text>N(6)-hydroxy-dATP + H2O = N(6)-hydroxy-dAMP + diphosphate + H(+)</text>
        <dbReference type="Rhea" id="RHEA:83971"/>
        <dbReference type="ChEBI" id="CHEBI:15377"/>
        <dbReference type="ChEBI" id="CHEBI:15378"/>
        <dbReference type="ChEBI" id="CHEBI:33019"/>
        <dbReference type="ChEBI" id="CHEBI:233529"/>
        <dbReference type="ChEBI" id="CHEBI:233530"/>
    </reaction>
    <physiologicalReaction direction="left-to-right" evidence="12">
        <dbReference type="Rhea" id="RHEA:83972"/>
    </physiologicalReaction>
</comment>
<feature type="binding site" evidence="13">
    <location>
        <position position="66"/>
    </location>
    <ligand>
        <name>Mg(2+)</name>
        <dbReference type="ChEBI" id="CHEBI:18420"/>
    </ligand>
</feature>
<dbReference type="InterPro" id="IPR029001">
    <property type="entry name" value="ITPase-like_fam"/>
</dbReference>
<name>A0A0C3HJZ4_OIDMZ</name>
<feature type="binding site" evidence="13">
    <location>
        <begin position="66"/>
        <end position="67"/>
    </location>
    <ligand>
        <name>ITP</name>
        <dbReference type="ChEBI" id="CHEBI:61402"/>
    </ligand>
</feature>
<dbReference type="HAMAP" id="MF_03148">
    <property type="entry name" value="HAM1_NTPase"/>
    <property type="match status" value="1"/>
</dbReference>
<dbReference type="GO" id="GO:0036220">
    <property type="term" value="F:ITP diphosphatase activity"/>
    <property type="evidence" value="ECO:0007669"/>
    <property type="project" value="UniProtKB-UniRule"/>
</dbReference>
<evidence type="ECO:0000256" key="8">
    <source>
        <dbReference type="ARBA" id="ARBA00023211"/>
    </source>
</evidence>
<dbReference type="GO" id="GO:0046872">
    <property type="term" value="F:metal ion binding"/>
    <property type="evidence" value="ECO:0007669"/>
    <property type="project" value="UniProtKB-KW"/>
</dbReference>
<dbReference type="OrthoDB" id="6288734at2759"/>
<keyword evidence="5 13" id="KW-0378">Hydrolase</keyword>
<dbReference type="GO" id="GO:0009117">
    <property type="term" value="P:nucleotide metabolic process"/>
    <property type="evidence" value="ECO:0007669"/>
    <property type="project" value="UniProtKB-KW"/>
</dbReference>
<gene>
    <name evidence="15" type="ORF">OIDMADRAFT_102024</name>
</gene>
<keyword evidence="16" id="KW-1185">Reference proteome</keyword>
<reference evidence="15 16" key="1">
    <citation type="submission" date="2014-04" db="EMBL/GenBank/DDBJ databases">
        <authorList>
            <consortium name="DOE Joint Genome Institute"/>
            <person name="Kuo A."/>
            <person name="Martino E."/>
            <person name="Perotto S."/>
            <person name="Kohler A."/>
            <person name="Nagy L.G."/>
            <person name="Floudas D."/>
            <person name="Copeland A."/>
            <person name="Barry K.W."/>
            <person name="Cichocki N."/>
            <person name="Veneault-Fourrey C."/>
            <person name="LaButti K."/>
            <person name="Lindquist E.A."/>
            <person name="Lipzen A."/>
            <person name="Lundell T."/>
            <person name="Morin E."/>
            <person name="Murat C."/>
            <person name="Sun H."/>
            <person name="Tunlid A."/>
            <person name="Henrissat B."/>
            <person name="Grigoriev I.V."/>
            <person name="Hibbett D.S."/>
            <person name="Martin F."/>
            <person name="Nordberg H.P."/>
            <person name="Cantor M.N."/>
            <person name="Hua S.X."/>
        </authorList>
    </citation>
    <scope>NUCLEOTIDE SEQUENCE [LARGE SCALE GENOMIC DNA]</scope>
    <source>
        <strain evidence="15 16">Zn</strain>
    </source>
</reference>
<evidence type="ECO:0000256" key="6">
    <source>
        <dbReference type="ARBA" id="ARBA00022842"/>
    </source>
</evidence>
<comment type="catalytic activity">
    <reaction evidence="11">
        <text>dITP + H2O = dIMP + diphosphate + H(+)</text>
        <dbReference type="Rhea" id="RHEA:28342"/>
        <dbReference type="ChEBI" id="CHEBI:15377"/>
        <dbReference type="ChEBI" id="CHEBI:15378"/>
        <dbReference type="ChEBI" id="CHEBI:33019"/>
        <dbReference type="ChEBI" id="CHEBI:61194"/>
        <dbReference type="ChEBI" id="CHEBI:61382"/>
        <dbReference type="EC" id="3.6.1.66"/>
    </reaction>
    <physiologicalReaction direction="left-to-right" evidence="11">
        <dbReference type="Rhea" id="RHEA:28343"/>
    </physiologicalReaction>
</comment>
<evidence type="ECO:0000313" key="16">
    <source>
        <dbReference type="Proteomes" id="UP000054321"/>
    </source>
</evidence>
<dbReference type="HOGENOM" id="CLU_082080_1_1_1"/>
<feature type="binding site" evidence="13">
    <location>
        <position position="50"/>
    </location>
    <ligand>
        <name>ITP</name>
        <dbReference type="ChEBI" id="CHEBI:61402"/>
    </ligand>
</feature>
<dbReference type="SUPFAM" id="SSF52972">
    <property type="entry name" value="ITPase-like"/>
    <property type="match status" value="1"/>
</dbReference>
<keyword evidence="6 13" id="KW-0460">Magnesium</keyword>
<dbReference type="GO" id="GO:0009204">
    <property type="term" value="P:deoxyribonucleoside triphosphate catabolic process"/>
    <property type="evidence" value="ECO:0007669"/>
    <property type="project" value="UniProtKB-UniRule"/>
</dbReference>
<dbReference type="Gene3D" id="3.90.950.10">
    <property type="match status" value="1"/>
</dbReference>
<keyword evidence="2 13" id="KW-0963">Cytoplasm</keyword>
<protein>
    <recommendedName>
        <fullName evidence="13">Inosine triphosphate pyrophosphatase</fullName>
        <shortName evidence="13">ITPase</shortName>
        <shortName evidence="13">Inosine triphosphatase</shortName>
        <ecNumber evidence="13">3.6.1.66</ecNumber>
    </recommendedName>
    <alternativeName>
        <fullName evidence="13">Non-canonical purine NTP pyrophosphatase</fullName>
    </alternativeName>
    <alternativeName>
        <fullName evidence="13">Non-standard purine NTP pyrophosphatase</fullName>
    </alternativeName>
    <alternativeName>
        <fullName evidence="13">Nucleoside-triphosphate diphosphatase</fullName>
    </alternativeName>
    <alternativeName>
        <fullName evidence="13">Nucleoside-triphosphate pyrophosphatase</fullName>
        <shortName evidence="13">NTPase</shortName>
    </alternativeName>
    <alternativeName>
        <fullName evidence="13">XTP/dITP diphosphatase</fullName>
    </alternativeName>
</protein>
<evidence type="ECO:0000256" key="3">
    <source>
        <dbReference type="ARBA" id="ARBA00022723"/>
    </source>
</evidence>
<feature type="binding site" evidence="13">
    <location>
        <begin position="142"/>
        <end position="145"/>
    </location>
    <ligand>
        <name>ITP</name>
        <dbReference type="ChEBI" id="CHEBI:61402"/>
    </ligand>
</feature>
<comment type="subcellular location">
    <subcellularLocation>
        <location evidence="13">Cytoplasm</location>
    </subcellularLocation>
    <subcellularLocation>
        <location evidence="13">Nucleus</location>
    </subcellularLocation>
</comment>
<evidence type="ECO:0000256" key="2">
    <source>
        <dbReference type="ARBA" id="ARBA00022490"/>
    </source>
</evidence>
<feature type="binding site" evidence="13">
    <location>
        <begin position="10"/>
        <end position="15"/>
    </location>
    <ligand>
        <name>ITP</name>
        <dbReference type="ChEBI" id="CHEBI:61402"/>
    </ligand>
</feature>
<dbReference type="FunFam" id="3.90.950.10:FF:000003">
    <property type="entry name" value="Inosine triphosphate pyrophosphatase"/>
    <property type="match status" value="1"/>
</dbReference>
<evidence type="ECO:0000256" key="1">
    <source>
        <dbReference type="ARBA" id="ARBA00008023"/>
    </source>
</evidence>
<evidence type="ECO:0000256" key="13">
    <source>
        <dbReference type="HAMAP-Rule" id="MF_03148"/>
    </source>
</evidence>
<dbReference type="Proteomes" id="UP000054321">
    <property type="component" value="Unassembled WGS sequence"/>
</dbReference>
<comment type="subunit">
    <text evidence="13">Homodimer.</text>
</comment>
<dbReference type="FunCoup" id="A0A0C3HJZ4">
    <property type="interactions" value="739"/>
</dbReference>
<dbReference type="GO" id="GO:0005737">
    <property type="term" value="C:cytoplasm"/>
    <property type="evidence" value="ECO:0007669"/>
    <property type="project" value="UniProtKB-SubCell"/>
</dbReference>
<sequence>MAPKQLNFITGNKNKLSVVKAILGSTVDLQSQSLNLVEIQGTIEEISADKCRRAADALEGPVLVEDTSLCFNALKELPGPYIKWFLEKLGLEGLNNLLAGYPDKSAQAVCTFAYCEGPGHKPIIFQGRTDGKIVPARGPTNFGWDPIFEYEGQTYAEMDKIEKNKISHTFKALEMLKRWLEES</sequence>
<dbReference type="EC" id="3.6.1.66" evidence="13"/>
<comment type="catalytic activity">
    <reaction evidence="13">
        <text>XTP + H2O = XMP + diphosphate + H(+)</text>
        <dbReference type="Rhea" id="RHEA:28610"/>
        <dbReference type="ChEBI" id="CHEBI:15377"/>
        <dbReference type="ChEBI" id="CHEBI:15378"/>
        <dbReference type="ChEBI" id="CHEBI:33019"/>
        <dbReference type="ChEBI" id="CHEBI:57464"/>
        <dbReference type="ChEBI" id="CHEBI:61314"/>
        <dbReference type="EC" id="3.6.1.66"/>
    </reaction>
</comment>
<evidence type="ECO:0000256" key="7">
    <source>
        <dbReference type="ARBA" id="ARBA00023080"/>
    </source>
</evidence>
<evidence type="ECO:0000256" key="12">
    <source>
        <dbReference type="ARBA" id="ARBA00093271"/>
    </source>
</evidence>
<dbReference type="InterPro" id="IPR002637">
    <property type="entry name" value="RdgB/HAM1"/>
</dbReference>
<evidence type="ECO:0000256" key="4">
    <source>
        <dbReference type="ARBA" id="ARBA00022741"/>
    </source>
</evidence>
<accession>A0A0C3HJZ4</accession>
<keyword evidence="8 13" id="KW-0464">Manganese</keyword>
<comment type="function">
    <text evidence="13">Pyrophosphatase that hydrolyzes non-canonical purine nucleotides such as inosine triphosphate (ITP), deoxyinosine triphosphate (dITP) or xanthosine 5'-triphosphate (XTP) to their respective monophosphate derivatives. The enzyme does not distinguish between the deoxy- and ribose forms. Probably excludes non-canonical purines from RNA and DNA precursor pools, thus preventing their incorporation into RNA and DNA and avoiding chromosomal lesions.</text>
</comment>
<dbReference type="CDD" id="cd00515">
    <property type="entry name" value="HAM1"/>
    <property type="match status" value="1"/>
</dbReference>
<evidence type="ECO:0000256" key="11">
    <source>
        <dbReference type="ARBA" id="ARBA00093255"/>
    </source>
</evidence>
<dbReference type="EMBL" id="KN832873">
    <property type="protein sequence ID" value="KIN03415.1"/>
    <property type="molecule type" value="Genomic_DNA"/>
</dbReference>
<dbReference type="STRING" id="913774.A0A0C3HJZ4"/>
<keyword evidence="13" id="KW-0539">Nucleus</keyword>
<comment type="similarity">
    <text evidence="1 13 14">Belongs to the HAM1 NTPase family.</text>
</comment>
<feature type="binding site" evidence="13">
    <location>
        <position position="163"/>
    </location>
    <ligand>
        <name>ITP</name>
        <dbReference type="ChEBI" id="CHEBI:61402"/>
    </ligand>
</feature>
<proteinExistence type="inferred from homology"/>
<dbReference type="InterPro" id="IPR027502">
    <property type="entry name" value="ITPase"/>
</dbReference>
<evidence type="ECO:0000256" key="5">
    <source>
        <dbReference type="ARBA" id="ARBA00022801"/>
    </source>
</evidence>
<dbReference type="NCBIfam" id="TIGR00042">
    <property type="entry name" value="RdgB/HAM1 family non-canonical purine NTP pyrophosphatase"/>
    <property type="match status" value="1"/>
</dbReference>
<comment type="catalytic activity">
    <reaction evidence="10">
        <text>ITP + H2O = IMP + diphosphate + H(+)</text>
        <dbReference type="Rhea" id="RHEA:29399"/>
        <dbReference type="ChEBI" id="CHEBI:15377"/>
        <dbReference type="ChEBI" id="CHEBI:15378"/>
        <dbReference type="ChEBI" id="CHEBI:33019"/>
        <dbReference type="ChEBI" id="CHEBI:58053"/>
        <dbReference type="ChEBI" id="CHEBI:61402"/>
        <dbReference type="EC" id="3.6.1.66"/>
    </reaction>
    <physiologicalReaction direction="left-to-right" evidence="10">
        <dbReference type="Rhea" id="RHEA:29400"/>
    </physiologicalReaction>
</comment>
<keyword evidence="4 13" id="KW-0547">Nucleotide-binding</keyword>
<dbReference type="GO" id="GO:0000166">
    <property type="term" value="F:nucleotide binding"/>
    <property type="evidence" value="ECO:0007669"/>
    <property type="project" value="UniProtKB-KW"/>
</dbReference>
<reference evidence="16" key="2">
    <citation type="submission" date="2015-01" db="EMBL/GenBank/DDBJ databases">
        <title>Evolutionary Origins and Diversification of the Mycorrhizal Mutualists.</title>
        <authorList>
            <consortium name="DOE Joint Genome Institute"/>
            <consortium name="Mycorrhizal Genomics Consortium"/>
            <person name="Kohler A."/>
            <person name="Kuo A."/>
            <person name="Nagy L.G."/>
            <person name="Floudas D."/>
            <person name="Copeland A."/>
            <person name="Barry K.W."/>
            <person name="Cichocki N."/>
            <person name="Veneault-Fourrey C."/>
            <person name="LaButti K."/>
            <person name="Lindquist E.A."/>
            <person name="Lipzen A."/>
            <person name="Lundell T."/>
            <person name="Morin E."/>
            <person name="Murat C."/>
            <person name="Riley R."/>
            <person name="Ohm R."/>
            <person name="Sun H."/>
            <person name="Tunlid A."/>
            <person name="Henrissat B."/>
            <person name="Grigoriev I.V."/>
            <person name="Hibbett D.S."/>
            <person name="Martin F."/>
        </authorList>
    </citation>
    <scope>NUCLEOTIDE SEQUENCE [LARGE SCALE GENOMIC DNA]</scope>
    <source>
        <strain evidence="16">Zn</strain>
    </source>
</reference>
<comment type="cofactor">
    <cofactor evidence="13">
        <name>Mg(2+)</name>
        <dbReference type="ChEBI" id="CHEBI:18420"/>
    </cofactor>
    <cofactor evidence="13">
        <name>Mn(2+)</name>
        <dbReference type="ChEBI" id="CHEBI:29035"/>
    </cofactor>
    <text evidence="13">Binds 1 divalent metal cation per subunit; can use either Mg(2+) or Mn(2+).</text>
</comment>
<dbReference type="PANTHER" id="PTHR11067">
    <property type="entry name" value="INOSINE TRIPHOSPHATE PYROPHOSPHATASE/HAM1 PROTEIN"/>
    <property type="match status" value="1"/>
</dbReference>
<evidence type="ECO:0000256" key="14">
    <source>
        <dbReference type="RuleBase" id="RU003781"/>
    </source>
</evidence>
<dbReference type="GO" id="GO:0036222">
    <property type="term" value="F:XTP diphosphatase activity"/>
    <property type="evidence" value="ECO:0007669"/>
    <property type="project" value="UniProtKB-UniRule"/>
</dbReference>
<dbReference type="GO" id="GO:0035870">
    <property type="term" value="F:dITP diphosphatase activity"/>
    <property type="evidence" value="ECO:0007669"/>
    <property type="project" value="UniProtKB-UniRule"/>
</dbReference>
<evidence type="ECO:0000256" key="9">
    <source>
        <dbReference type="ARBA" id="ARBA00054940"/>
    </source>
</evidence>
<dbReference type="Pfam" id="PF01725">
    <property type="entry name" value="Ham1p_like"/>
    <property type="match status" value="1"/>
</dbReference>
<comment type="caution">
    <text evidence="13">Lacks conserved residue(s) required for the propagation of feature annotation.</text>
</comment>
<keyword evidence="3 13" id="KW-0479">Metal-binding</keyword>
<dbReference type="AlphaFoldDB" id="A0A0C3HJZ4"/>
<evidence type="ECO:0000256" key="10">
    <source>
        <dbReference type="ARBA" id="ARBA00093218"/>
    </source>
</evidence>
<comment type="function">
    <text evidence="9">Pyrophosphatase that hydrolyzes the non-canonical purine nucleotides inosine triphosphate (ITP), deoxyinosine triphosphate (dITP) as well as 2'-deoxy-N-6-hydroxylaminopurine triphosphate (dHAPTP) and xanthosine 5'-triphosphate (XTP) to their respective monophosphate derivatives. The enzyme does not distinguish between the deoxy- and ribose forms. Probably excludes non-canonical purines from RNA and DNA precursor pools, thus preventing their incorporation into RNA and DNA and avoiding chromosomal lesions.</text>
</comment>
<dbReference type="InParanoid" id="A0A0C3HJZ4"/>
<keyword evidence="7 13" id="KW-0546">Nucleotide metabolism</keyword>
<dbReference type="PANTHER" id="PTHR11067:SF9">
    <property type="entry name" value="INOSINE TRIPHOSPHATE PYROPHOSPHATASE"/>
    <property type="match status" value="1"/>
</dbReference>